<proteinExistence type="predicted"/>
<organism evidence="1 2">
    <name type="scientific">Aphanizomenon flos-aquae FACHB-1249</name>
    <dbReference type="NCBI Taxonomy" id="2692889"/>
    <lineage>
        <taxon>Bacteria</taxon>
        <taxon>Bacillati</taxon>
        <taxon>Cyanobacteriota</taxon>
        <taxon>Cyanophyceae</taxon>
        <taxon>Nostocales</taxon>
        <taxon>Aphanizomenonaceae</taxon>
        <taxon>Aphanizomenon</taxon>
    </lineage>
</organism>
<evidence type="ECO:0000313" key="2">
    <source>
        <dbReference type="Proteomes" id="UP000660270"/>
    </source>
</evidence>
<keyword evidence="2" id="KW-1185">Reference proteome</keyword>
<dbReference type="EMBL" id="JACJTM010000010">
    <property type="protein sequence ID" value="MBD2684882.1"/>
    <property type="molecule type" value="Genomic_DNA"/>
</dbReference>
<sequence>MLGKTISLWDVGELDVQALFHGELVVRSLVLGRKRSDRFFNFMLTLN</sequence>
<comment type="caution">
    <text evidence="1">The sequence shown here is derived from an EMBL/GenBank/DDBJ whole genome shotgun (WGS) entry which is preliminary data.</text>
</comment>
<dbReference type="Proteomes" id="UP000660270">
    <property type="component" value="Unassembled WGS sequence"/>
</dbReference>
<evidence type="ECO:0000313" key="1">
    <source>
        <dbReference type="EMBL" id="MBD2684882.1"/>
    </source>
</evidence>
<gene>
    <name evidence="1" type="ORF">H6G43_06445</name>
</gene>
<protein>
    <submittedName>
        <fullName evidence="1">Uncharacterized protein</fullName>
    </submittedName>
</protein>
<reference evidence="1 2" key="1">
    <citation type="journal article" date="2020" name="ISME J.">
        <title>Comparative genomics reveals insights into cyanobacterial evolution and habitat adaptation.</title>
        <authorList>
            <person name="Chen M.Y."/>
            <person name="Teng W.K."/>
            <person name="Zhao L."/>
            <person name="Hu C.X."/>
            <person name="Zhou Y.K."/>
            <person name="Han B.P."/>
            <person name="Song L.R."/>
            <person name="Shu W.S."/>
        </authorList>
    </citation>
    <scope>NUCLEOTIDE SEQUENCE [LARGE SCALE GENOMIC DNA]</scope>
    <source>
        <strain evidence="1 2">FACHB-1249</strain>
    </source>
</reference>
<name>A0ABR8IQF6_APHFL</name>
<accession>A0ABR8IQF6</accession>